<dbReference type="RefSeq" id="WP_035941737.1">
    <property type="nucleotide sequence ID" value="NZ_CADFFX010000005.1"/>
</dbReference>
<keyword evidence="2" id="KW-1185">Reference proteome</keyword>
<reference evidence="1 2" key="1">
    <citation type="submission" date="2014-03" db="EMBL/GenBank/DDBJ databases">
        <title>Draft Genome Sequences of Four Burkholderia Strains.</title>
        <authorList>
            <person name="Liu X.Y."/>
            <person name="Li C.X."/>
            <person name="Xu J.H."/>
        </authorList>
    </citation>
    <scope>NUCLEOTIDE SEQUENCE [LARGE SCALE GENOMIC DNA]</scope>
    <source>
        <strain evidence="1 2">DSM 50014</strain>
    </source>
</reference>
<proteinExistence type="predicted"/>
<organism evidence="1 2">
    <name type="scientific">Caballeronia glathei</name>
    <dbReference type="NCBI Taxonomy" id="60547"/>
    <lineage>
        <taxon>Bacteria</taxon>
        <taxon>Pseudomonadati</taxon>
        <taxon>Pseudomonadota</taxon>
        <taxon>Betaproteobacteria</taxon>
        <taxon>Burkholderiales</taxon>
        <taxon>Burkholderiaceae</taxon>
        <taxon>Caballeronia</taxon>
    </lineage>
</organism>
<name>A0A069PWL2_9BURK</name>
<accession>A0A069PWL2</accession>
<protein>
    <submittedName>
        <fullName evidence="1">Uncharacterized protein</fullName>
    </submittedName>
</protein>
<sequence>MSRSLCVGAAIVSLSVAGPVAISDMLKPAESTAAYVVDENAPAVNQGACGDTCTAALPTVPASAQPAVHGAGLAQAAYQGHPVRLDAGGPKPGGIGRDNAGGNWHAVHRAVSAHSGSRHTVAMASPFDDNDF</sequence>
<evidence type="ECO:0000313" key="2">
    <source>
        <dbReference type="Proteomes" id="UP000027466"/>
    </source>
</evidence>
<evidence type="ECO:0000313" key="1">
    <source>
        <dbReference type="EMBL" id="KDR41756.1"/>
    </source>
</evidence>
<dbReference type="EMBL" id="JFHC01000024">
    <property type="protein sequence ID" value="KDR41756.1"/>
    <property type="molecule type" value="Genomic_DNA"/>
</dbReference>
<dbReference type="Proteomes" id="UP000027466">
    <property type="component" value="Unassembled WGS sequence"/>
</dbReference>
<dbReference type="STRING" id="60547.GCA_000751215_05008"/>
<gene>
    <name evidence="1" type="ORF">BG61_15560</name>
</gene>
<dbReference type="AlphaFoldDB" id="A0A069PWL2"/>
<comment type="caution">
    <text evidence="1">The sequence shown here is derived from an EMBL/GenBank/DDBJ whole genome shotgun (WGS) entry which is preliminary data.</text>
</comment>